<gene>
    <name evidence="3" type="ordered locus">Tpen_1262</name>
</gene>
<dbReference type="eggNOG" id="arCOG03168">
    <property type="taxonomic scope" value="Archaea"/>
</dbReference>
<dbReference type="AlphaFoldDB" id="A1RZN0"/>
<dbReference type="Pfam" id="PF13173">
    <property type="entry name" value="AAA_14"/>
    <property type="match status" value="1"/>
</dbReference>
<dbReference type="SUPFAM" id="SSF52540">
    <property type="entry name" value="P-loop containing nucleoside triphosphate hydrolases"/>
    <property type="match status" value="1"/>
</dbReference>
<dbReference type="PANTHER" id="PTHR33295:SF21">
    <property type="entry name" value="ATPASE, AAA SUPERFAMILY-RELATED"/>
    <property type="match status" value="1"/>
</dbReference>
<dbReference type="GeneID" id="4600477"/>
<keyword evidence="4" id="KW-1185">Reference proteome</keyword>
<name>A1RZN0_THEPD</name>
<dbReference type="InterPro" id="IPR025420">
    <property type="entry name" value="DUF4143"/>
</dbReference>
<reference evidence="4" key="1">
    <citation type="journal article" date="2008" name="J. Bacteriol.">
        <title>Genome sequence of Thermofilum pendens reveals an exceptional loss of biosynthetic pathways without genome reduction.</title>
        <authorList>
            <person name="Anderson I."/>
            <person name="Rodriguez J."/>
            <person name="Susanti D."/>
            <person name="Porat I."/>
            <person name="Reich C."/>
            <person name="Ulrich L.E."/>
            <person name="Elkins J.G."/>
            <person name="Mavromatis K."/>
            <person name="Lykidis A."/>
            <person name="Kim E."/>
            <person name="Thompson L.S."/>
            <person name="Nolan M."/>
            <person name="Land M."/>
            <person name="Copeland A."/>
            <person name="Lapidus A."/>
            <person name="Lucas S."/>
            <person name="Detter C."/>
            <person name="Zhulin I.B."/>
            <person name="Olsen G.J."/>
            <person name="Whitman W."/>
            <person name="Mukhopadhyay B."/>
            <person name="Bristow J."/>
            <person name="Kyrpides N."/>
        </authorList>
    </citation>
    <scope>NUCLEOTIDE SEQUENCE [LARGE SCALE GENOMIC DNA]</scope>
    <source>
        <strain evidence="4">DSM 2475 / Hrk 5</strain>
    </source>
</reference>
<dbReference type="EMBL" id="CP000505">
    <property type="protein sequence ID" value="ABL78660.1"/>
    <property type="molecule type" value="Genomic_DNA"/>
</dbReference>
<protein>
    <submittedName>
        <fullName evidence="3">ATPase, AAA superfamily</fullName>
    </submittedName>
</protein>
<dbReference type="HOGENOM" id="CLU_041527_0_0_2"/>
<dbReference type="InterPro" id="IPR027417">
    <property type="entry name" value="P-loop_NTPase"/>
</dbReference>
<dbReference type="RefSeq" id="WP_011752925.1">
    <property type="nucleotide sequence ID" value="NC_008698.1"/>
</dbReference>
<proteinExistence type="predicted"/>
<sequence>MGFLRELTEEYLGSLKYVARIVPREVELPRESPDIVAVVGPRRSGKTFVMLRSVERDLAEGLQALYVPLDEPSLRRLDARRFAEMVREEYREGRVRLYMDEVQDWEDWDSKLRWLHDVKDFQLYVTGSSSALQSSEIPSRLRGRYVSRLVLPFSFREVARAELGAEPSTFRERGALKGLLREYLAWGGFPEVWLYRSREKAVALLETMFYRDIVERHRVREPEALLELAYVVLSSYASPVTWRSLARSLKGLGVEVDAKTAASYVEYMRQAFLVFVVKRFAYSERLRARSPRKVYVVDPAVASLFERPLDLGRRAENVVLVELVRRGCEPGYYVTSRGREVDFAAKCGGSLRLVEVCLEVEEGHVRKVAEAMRELRLREAELVSWDDEDEREVEGGRVRVVPLWKWLLGA</sequence>
<dbReference type="Proteomes" id="UP000000641">
    <property type="component" value="Chromosome"/>
</dbReference>
<organism evidence="3 4">
    <name type="scientific">Thermofilum pendens (strain DSM 2475 / Hrk 5)</name>
    <dbReference type="NCBI Taxonomy" id="368408"/>
    <lineage>
        <taxon>Archaea</taxon>
        <taxon>Thermoproteota</taxon>
        <taxon>Thermoprotei</taxon>
        <taxon>Thermofilales</taxon>
        <taxon>Thermofilaceae</taxon>
        <taxon>Thermofilum</taxon>
    </lineage>
</organism>
<dbReference type="STRING" id="368408.Tpen_1262"/>
<evidence type="ECO:0000313" key="4">
    <source>
        <dbReference type="Proteomes" id="UP000000641"/>
    </source>
</evidence>
<evidence type="ECO:0000313" key="3">
    <source>
        <dbReference type="EMBL" id="ABL78660.1"/>
    </source>
</evidence>
<accession>A1RZN0</accession>
<evidence type="ECO:0000259" key="2">
    <source>
        <dbReference type="Pfam" id="PF13635"/>
    </source>
</evidence>
<dbReference type="KEGG" id="tpe:Tpen_1262"/>
<dbReference type="Pfam" id="PF13635">
    <property type="entry name" value="DUF4143"/>
    <property type="match status" value="1"/>
</dbReference>
<evidence type="ECO:0000259" key="1">
    <source>
        <dbReference type="Pfam" id="PF13173"/>
    </source>
</evidence>
<dbReference type="OrthoDB" id="371918at2157"/>
<feature type="domain" description="DUF4143" evidence="2">
    <location>
        <begin position="211"/>
        <end position="358"/>
    </location>
</feature>
<dbReference type="PANTHER" id="PTHR33295">
    <property type="entry name" value="ATPASE"/>
    <property type="match status" value="1"/>
</dbReference>
<dbReference type="InterPro" id="IPR041682">
    <property type="entry name" value="AAA_14"/>
</dbReference>
<dbReference type="EnsemblBacteria" id="ABL78660">
    <property type="protein sequence ID" value="ABL78660"/>
    <property type="gene ID" value="Tpen_1262"/>
</dbReference>
<feature type="domain" description="AAA" evidence="1">
    <location>
        <begin position="34"/>
        <end position="158"/>
    </location>
</feature>